<dbReference type="Proteomes" id="UP001432027">
    <property type="component" value="Unassembled WGS sequence"/>
</dbReference>
<proteinExistence type="predicted"/>
<feature type="region of interest" description="Disordered" evidence="1">
    <location>
        <begin position="74"/>
        <end position="100"/>
    </location>
</feature>
<keyword evidence="3" id="KW-1185">Reference proteome</keyword>
<evidence type="ECO:0000313" key="2">
    <source>
        <dbReference type="EMBL" id="GMS97813.1"/>
    </source>
</evidence>
<sequence>TCHNLLRNGHESFLNDLIQSALQQARDAREETRRGKGFSSAKLRTIFASQEISEMTTKERSQCKYALRKAEIRRQLKMSTRQTDNEGSGGRSSALPSRRV</sequence>
<feature type="non-terminal residue" evidence="2">
    <location>
        <position position="100"/>
    </location>
</feature>
<evidence type="ECO:0000313" key="3">
    <source>
        <dbReference type="Proteomes" id="UP001432027"/>
    </source>
</evidence>
<accession>A0AAV5TTJ1</accession>
<reference evidence="2" key="1">
    <citation type="submission" date="2023-10" db="EMBL/GenBank/DDBJ databases">
        <title>Genome assembly of Pristionchus species.</title>
        <authorList>
            <person name="Yoshida K."/>
            <person name="Sommer R.J."/>
        </authorList>
    </citation>
    <scope>NUCLEOTIDE SEQUENCE</scope>
    <source>
        <strain evidence="2">RS0144</strain>
    </source>
</reference>
<name>A0AAV5TTJ1_9BILA</name>
<dbReference type="AlphaFoldDB" id="A0AAV5TTJ1"/>
<feature type="compositionally biased region" description="Polar residues" evidence="1">
    <location>
        <begin position="77"/>
        <end position="86"/>
    </location>
</feature>
<evidence type="ECO:0000256" key="1">
    <source>
        <dbReference type="SAM" id="MobiDB-lite"/>
    </source>
</evidence>
<feature type="non-terminal residue" evidence="2">
    <location>
        <position position="1"/>
    </location>
</feature>
<organism evidence="2 3">
    <name type="scientific">Pristionchus entomophagus</name>
    <dbReference type="NCBI Taxonomy" id="358040"/>
    <lineage>
        <taxon>Eukaryota</taxon>
        <taxon>Metazoa</taxon>
        <taxon>Ecdysozoa</taxon>
        <taxon>Nematoda</taxon>
        <taxon>Chromadorea</taxon>
        <taxon>Rhabditida</taxon>
        <taxon>Rhabditina</taxon>
        <taxon>Diplogasteromorpha</taxon>
        <taxon>Diplogasteroidea</taxon>
        <taxon>Neodiplogasteridae</taxon>
        <taxon>Pristionchus</taxon>
    </lineage>
</organism>
<protein>
    <submittedName>
        <fullName evidence="2">Uncharacterized protein</fullName>
    </submittedName>
</protein>
<gene>
    <name evidence="2" type="ORF">PENTCL1PPCAC_19988</name>
</gene>
<comment type="caution">
    <text evidence="2">The sequence shown here is derived from an EMBL/GenBank/DDBJ whole genome shotgun (WGS) entry which is preliminary data.</text>
</comment>
<dbReference type="EMBL" id="BTSX01000004">
    <property type="protein sequence ID" value="GMS97813.1"/>
    <property type="molecule type" value="Genomic_DNA"/>
</dbReference>